<sequence length="47" mass="5549">MRNGAERLRFFRRQFLEKRVRADAPRAFGFRVLRSRAELPSTPPAFA</sequence>
<protein>
    <submittedName>
        <fullName evidence="1">Uncharacterized protein</fullName>
    </submittedName>
</protein>
<dbReference type="Proteomes" id="UP000004956">
    <property type="component" value="Unassembled WGS sequence"/>
</dbReference>
<reference evidence="1 2" key="1">
    <citation type="submission" date="2011-11" db="EMBL/GenBank/DDBJ databases">
        <authorList>
            <person name="Weinstock G."/>
            <person name="Sodergren E."/>
            <person name="Clifton S."/>
            <person name="Fulton L."/>
            <person name="Fulton B."/>
            <person name="Courtney L."/>
            <person name="Fronick C."/>
            <person name="Harrison M."/>
            <person name="Strong C."/>
            <person name="Farmer C."/>
            <person name="Delahaunty K."/>
            <person name="Markovic C."/>
            <person name="Hall O."/>
            <person name="Minx P."/>
            <person name="Tomlinson C."/>
            <person name="Mitreva M."/>
            <person name="Hou S."/>
            <person name="Chen J."/>
            <person name="Wollam A."/>
            <person name="Pepin K.H."/>
            <person name="Johnson M."/>
            <person name="Bhonagiri V."/>
            <person name="Zhang X."/>
            <person name="Suruliraj S."/>
            <person name="Warren W."/>
            <person name="Chinwalla A."/>
            <person name="Mardis E.R."/>
            <person name="Wilson R.K."/>
        </authorList>
    </citation>
    <scope>NUCLEOTIDE SEQUENCE [LARGE SCALE GENOMIC DNA]</scope>
    <source>
        <strain evidence="1 2">YIT 11816</strain>
    </source>
</reference>
<keyword evidence="2" id="KW-1185">Reference proteome</keyword>
<evidence type="ECO:0000313" key="2">
    <source>
        <dbReference type="Proteomes" id="UP000004956"/>
    </source>
</evidence>
<dbReference type="STRING" id="762967.HMPREF9440_01338"/>
<dbReference type="HOGENOM" id="CLU_3174042_0_0_4"/>
<gene>
    <name evidence="1" type="ORF">HMPREF9440_01338</name>
</gene>
<organism evidence="1 2">
    <name type="scientific">Sutterella parvirubra YIT 11816</name>
    <dbReference type="NCBI Taxonomy" id="762967"/>
    <lineage>
        <taxon>Bacteria</taxon>
        <taxon>Pseudomonadati</taxon>
        <taxon>Pseudomonadota</taxon>
        <taxon>Betaproteobacteria</taxon>
        <taxon>Burkholderiales</taxon>
        <taxon>Sutterellaceae</taxon>
        <taxon>Sutterella</taxon>
    </lineage>
</organism>
<evidence type="ECO:0000313" key="1">
    <source>
        <dbReference type="EMBL" id="EHY31300.1"/>
    </source>
</evidence>
<dbReference type="EMBL" id="AFBQ01000184">
    <property type="protein sequence ID" value="EHY31300.1"/>
    <property type="molecule type" value="Genomic_DNA"/>
</dbReference>
<name>H3KF21_9BURK</name>
<comment type="caution">
    <text evidence="1">The sequence shown here is derived from an EMBL/GenBank/DDBJ whole genome shotgun (WGS) entry which is preliminary data.</text>
</comment>
<dbReference type="AlphaFoldDB" id="H3KF21"/>
<accession>H3KF21</accession>
<proteinExistence type="predicted"/>